<feature type="transmembrane region" description="Helical" evidence="1">
    <location>
        <begin position="52"/>
        <end position="73"/>
    </location>
</feature>
<sequence length="96" mass="10920">MSAPGWYPDPYSSSGGQRWWDGRQWTQAVNVPGGAGGPQQPRRGRLTRAQKILLAVFVVIAVAVVAWIVWWNVTDHDDGYTGSSYHHTHIRHHHHW</sequence>
<keyword evidence="1" id="KW-0812">Transmembrane</keyword>
<gene>
    <name evidence="3" type="ORF">GCM10011489_25950</name>
</gene>
<protein>
    <recommendedName>
        <fullName evidence="2">DUF2510 domain-containing protein</fullName>
    </recommendedName>
</protein>
<organism evidence="3 4">
    <name type="scientific">Gordonia jinhuaensis</name>
    <dbReference type="NCBI Taxonomy" id="1517702"/>
    <lineage>
        <taxon>Bacteria</taxon>
        <taxon>Bacillati</taxon>
        <taxon>Actinomycetota</taxon>
        <taxon>Actinomycetes</taxon>
        <taxon>Mycobacteriales</taxon>
        <taxon>Gordoniaceae</taxon>
        <taxon>Gordonia</taxon>
    </lineage>
</organism>
<feature type="domain" description="DUF2510" evidence="2">
    <location>
        <begin position="4"/>
        <end position="33"/>
    </location>
</feature>
<keyword evidence="1" id="KW-0472">Membrane</keyword>
<evidence type="ECO:0000313" key="4">
    <source>
        <dbReference type="Proteomes" id="UP000621454"/>
    </source>
</evidence>
<accession>A0A916WX60</accession>
<dbReference type="Proteomes" id="UP000621454">
    <property type="component" value="Unassembled WGS sequence"/>
</dbReference>
<evidence type="ECO:0000313" key="3">
    <source>
        <dbReference type="EMBL" id="GGB36879.1"/>
    </source>
</evidence>
<name>A0A916WX60_9ACTN</name>
<dbReference type="RefSeq" id="WP_188587014.1">
    <property type="nucleotide sequence ID" value="NZ_BMGC01000019.1"/>
</dbReference>
<reference evidence="3" key="1">
    <citation type="journal article" date="2014" name="Int. J. Syst. Evol. Microbiol.">
        <title>Complete genome sequence of Corynebacterium casei LMG S-19264T (=DSM 44701T), isolated from a smear-ripened cheese.</title>
        <authorList>
            <consortium name="US DOE Joint Genome Institute (JGI-PGF)"/>
            <person name="Walter F."/>
            <person name="Albersmeier A."/>
            <person name="Kalinowski J."/>
            <person name="Ruckert C."/>
        </authorList>
    </citation>
    <scope>NUCLEOTIDE SEQUENCE</scope>
    <source>
        <strain evidence="3">CGMCC 1.12827</strain>
    </source>
</reference>
<dbReference type="Pfam" id="PF10708">
    <property type="entry name" value="DUF2510"/>
    <property type="match status" value="1"/>
</dbReference>
<keyword evidence="1" id="KW-1133">Transmembrane helix</keyword>
<dbReference type="AlphaFoldDB" id="A0A916WX60"/>
<evidence type="ECO:0000256" key="1">
    <source>
        <dbReference type="SAM" id="Phobius"/>
    </source>
</evidence>
<keyword evidence="4" id="KW-1185">Reference proteome</keyword>
<proteinExistence type="predicted"/>
<reference evidence="3" key="2">
    <citation type="submission" date="2020-09" db="EMBL/GenBank/DDBJ databases">
        <authorList>
            <person name="Sun Q."/>
            <person name="Zhou Y."/>
        </authorList>
    </citation>
    <scope>NUCLEOTIDE SEQUENCE</scope>
    <source>
        <strain evidence="3">CGMCC 1.12827</strain>
    </source>
</reference>
<evidence type="ECO:0000259" key="2">
    <source>
        <dbReference type="Pfam" id="PF10708"/>
    </source>
</evidence>
<comment type="caution">
    <text evidence="3">The sequence shown here is derived from an EMBL/GenBank/DDBJ whole genome shotgun (WGS) entry which is preliminary data.</text>
</comment>
<dbReference type="InterPro" id="IPR018929">
    <property type="entry name" value="DUF2510"/>
</dbReference>
<dbReference type="EMBL" id="BMGC01000019">
    <property type="protein sequence ID" value="GGB36879.1"/>
    <property type="molecule type" value="Genomic_DNA"/>
</dbReference>